<evidence type="ECO:0000313" key="2">
    <source>
        <dbReference type="EMBL" id="KKT68265.1"/>
    </source>
</evidence>
<feature type="non-terminal residue" evidence="2">
    <location>
        <position position="34"/>
    </location>
</feature>
<gene>
    <name evidence="2" type="ORF">UW63_C0083G0005</name>
</gene>
<dbReference type="AlphaFoldDB" id="A0A0G1JAF8"/>
<reference evidence="2 3" key="1">
    <citation type="journal article" date="2015" name="Nature">
        <title>rRNA introns, odd ribosomes, and small enigmatic genomes across a large radiation of phyla.</title>
        <authorList>
            <person name="Brown C.T."/>
            <person name="Hug L.A."/>
            <person name="Thomas B.C."/>
            <person name="Sharon I."/>
            <person name="Castelle C.J."/>
            <person name="Singh A."/>
            <person name="Wilkins M.J."/>
            <person name="Williams K.H."/>
            <person name="Banfield J.F."/>
        </authorList>
    </citation>
    <scope>NUCLEOTIDE SEQUENCE [LARGE SCALE GENOMIC DNA]</scope>
</reference>
<accession>A0A0G1JAF8</accession>
<dbReference type="EMBL" id="LCJB01000083">
    <property type="protein sequence ID" value="KKT68265.1"/>
    <property type="molecule type" value="Genomic_DNA"/>
</dbReference>
<feature type="compositionally biased region" description="Basic and acidic residues" evidence="1">
    <location>
        <begin position="25"/>
        <end position="34"/>
    </location>
</feature>
<proteinExistence type="predicted"/>
<dbReference type="Proteomes" id="UP000034154">
    <property type="component" value="Unassembled WGS sequence"/>
</dbReference>
<name>A0A0G1JAF8_9BACT</name>
<organism evidence="2 3">
    <name type="scientific">Candidatus Uhrbacteria bacterium GW2011_GWF2_44_350</name>
    <dbReference type="NCBI Taxonomy" id="1619000"/>
    <lineage>
        <taxon>Bacteria</taxon>
        <taxon>Candidatus Uhriibacteriota</taxon>
    </lineage>
</organism>
<protein>
    <submittedName>
        <fullName evidence="2">Uncharacterized protein</fullName>
    </submittedName>
</protein>
<sequence>MFAKRSSLTESKKGRRVKSPQQEVFHGERGYCSA</sequence>
<evidence type="ECO:0000256" key="1">
    <source>
        <dbReference type="SAM" id="MobiDB-lite"/>
    </source>
</evidence>
<evidence type="ECO:0000313" key="3">
    <source>
        <dbReference type="Proteomes" id="UP000034154"/>
    </source>
</evidence>
<comment type="caution">
    <text evidence="2">The sequence shown here is derived from an EMBL/GenBank/DDBJ whole genome shotgun (WGS) entry which is preliminary data.</text>
</comment>
<feature type="region of interest" description="Disordered" evidence="1">
    <location>
        <begin position="1"/>
        <end position="34"/>
    </location>
</feature>